<sequence>MDVSLWQFACGIGSIVATLYQRRYNKLHRSIYGLSYDLYTLSLVSNTLSIYCALNYKWSPIIRLQLSKRFPLFYPFDDDSVPISSCILLRDLLQMLVSVLVLRQLISYRGTKNVHQGVSLICITVIGIICCFGIFTYTCSYHNLPISDSGRFGIFYLEHVNYLWIAGNVTESMKYFPQLSLNWMGLNTRGVSSRFVFISLVAELLTLIGTAALPNNVEFFARPFNLAPLPVMLIKVCSLLGMLYQAQSLYLDKKPYLPRGK</sequence>
<dbReference type="RefSeq" id="XP_003679930.1">
    <property type="nucleotide sequence ID" value="XM_003679882.1"/>
</dbReference>
<evidence type="ECO:0000313" key="3">
    <source>
        <dbReference type="Proteomes" id="UP000005627"/>
    </source>
</evidence>
<accession>G8ZQ25</accession>
<keyword evidence="1" id="KW-1133">Transmembrane helix</keyword>
<keyword evidence="1" id="KW-0472">Membrane</keyword>
<dbReference type="eggNOG" id="ENOG502RXGR">
    <property type="taxonomic scope" value="Eukaryota"/>
</dbReference>
<name>G8ZQ25_TORDE</name>
<feature type="transmembrane region" description="Helical" evidence="1">
    <location>
        <begin position="6"/>
        <end position="24"/>
    </location>
</feature>
<dbReference type="HOGENOM" id="CLU_095775_0_0_1"/>
<keyword evidence="1" id="KW-0812">Transmembrane</keyword>
<dbReference type="Proteomes" id="UP000005627">
    <property type="component" value="Chromosome 2"/>
</dbReference>
<organism evidence="2 3">
    <name type="scientific">Torulaspora delbrueckii</name>
    <name type="common">Yeast</name>
    <name type="synonym">Candida colliculosa</name>
    <dbReference type="NCBI Taxonomy" id="4950"/>
    <lineage>
        <taxon>Eukaryota</taxon>
        <taxon>Fungi</taxon>
        <taxon>Dikarya</taxon>
        <taxon>Ascomycota</taxon>
        <taxon>Saccharomycotina</taxon>
        <taxon>Saccharomycetes</taxon>
        <taxon>Saccharomycetales</taxon>
        <taxon>Saccharomycetaceae</taxon>
        <taxon>Torulaspora</taxon>
    </lineage>
</organism>
<feature type="transmembrane region" description="Helical" evidence="1">
    <location>
        <begin position="225"/>
        <end position="244"/>
    </location>
</feature>
<dbReference type="KEGG" id="tdl:TDEL_0B05900"/>
<feature type="transmembrane region" description="Helical" evidence="1">
    <location>
        <begin position="191"/>
        <end position="213"/>
    </location>
</feature>
<feature type="transmembrane region" description="Helical" evidence="1">
    <location>
        <begin position="118"/>
        <end position="138"/>
    </location>
</feature>
<proteinExistence type="predicted"/>
<dbReference type="FunCoup" id="G8ZQ25">
    <property type="interactions" value="24"/>
</dbReference>
<dbReference type="OrthoDB" id="75720at2759"/>
<dbReference type="GeneID" id="11504956"/>
<dbReference type="EMBL" id="HE616743">
    <property type="protein sequence ID" value="CCE90719.1"/>
    <property type="molecule type" value="Genomic_DNA"/>
</dbReference>
<dbReference type="AlphaFoldDB" id="G8ZQ25"/>
<evidence type="ECO:0000256" key="1">
    <source>
        <dbReference type="SAM" id="Phobius"/>
    </source>
</evidence>
<reference evidence="2 3" key="1">
    <citation type="journal article" date="2011" name="Proc. Natl. Acad. Sci. U.S.A.">
        <title>Evolutionary erosion of yeast sex chromosomes by mating-type switching accidents.</title>
        <authorList>
            <person name="Gordon J.L."/>
            <person name="Armisen D."/>
            <person name="Proux-Wera E."/>
            <person name="Oheigeartaigh S.S."/>
            <person name="Byrne K.P."/>
            <person name="Wolfe K.H."/>
        </authorList>
    </citation>
    <scope>NUCLEOTIDE SEQUENCE [LARGE SCALE GENOMIC DNA]</scope>
    <source>
        <strain evidence="3">ATCC 10662 / CBS 1146 / NBRC 0425 / NCYC 2629 / NRRL Y-866</strain>
    </source>
</reference>
<protein>
    <submittedName>
        <fullName evidence="2">Uncharacterized protein</fullName>
    </submittedName>
</protein>
<gene>
    <name evidence="2" type="primary">TDEL0B05900</name>
    <name evidence="2" type="ORF">TDEL_0B05900</name>
</gene>
<dbReference type="InParanoid" id="G8ZQ25"/>
<keyword evidence="3" id="KW-1185">Reference proteome</keyword>
<evidence type="ECO:0000313" key="2">
    <source>
        <dbReference type="EMBL" id="CCE90719.1"/>
    </source>
</evidence>